<evidence type="ECO:0000313" key="1">
    <source>
        <dbReference type="EMBL" id="POW13840.1"/>
    </source>
</evidence>
<proteinExistence type="predicted"/>
<reference evidence="1" key="1">
    <citation type="submission" date="2017-12" db="EMBL/GenBank/DDBJ databases">
        <title>Gene loss provides genomic basis for host adaptation in cereal stripe rust fungi.</title>
        <authorList>
            <person name="Xia C."/>
        </authorList>
    </citation>
    <scope>NUCLEOTIDE SEQUENCE [LARGE SCALE GENOMIC DNA]</scope>
    <source>
        <strain evidence="1">93-210</strain>
    </source>
</reference>
<keyword evidence="2" id="KW-1185">Reference proteome</keyword>
<accession>A0A2S4VWH0</accession>
<protein>
    <submittedName>
        <fullName evidence="1">Uncharacterized protein</fullName>
    </submittedName>
</protein>
<dbReference type="Proteomes" id="UP000239156">
    <property type="component" value="Unassembled WGS sequence"/>
</dbReference>
<dbReference type="VEuPathDB" id="FungiDB:PSTT_03516"/>
<comment type="caution">
    <text evidence="1">The sequence shown here is derived from an EMBL/GenBank/DDBJ whole genome shotgun (WGS) entry which is preliminary data.</text>
</comment>
<dbReference type="EMBL" id="PKSL01000022">
    <property type="protein sequence ID" value="POW13840.1"/>
    <property type="molecule type" value="Genomic_DNA"/>
</dbReference>
<sequence>MDPPNNPIELEKQSCHGKKVLLVCKILQNPPTKMTPKEFMFHFVSSENSKITYLRRYWSTNTGVKQQWEVTNQLSLFSILNCCNFRREKINKIGKLGKKIELFPFISK</sequence>
<gene>
    <name evidence="1" type="ORF">PSTT_03516</name>
</gene>
<organism evidence="1 2">
    <name type="scientific">Puccinia striiformis</name>
    <dbReference type="NCBI Taxonomy" id="27350"/>
    <lineage>
        <taxon>Eukaryota</taxon>
        <taxon>Fungi</taxon>
        <taxon>Dikarya</taxon>
        <taxon>Basidiomycota</taxon>
        <taxon>Pucciniomycotina</taxon>
        <taxon>Pucciniomycetes</taxon>
        <taxon>Pucciniales</taxon>
        <taxon>Pucciniaceae</taxon>
        <taxon>Puccinia</taxon>
    </lineage>
</organism>
<name>A0A2S4VWH0_9BASI</name>
<dbReference type="AlphaFoldDB" id="A0A2S4VWH0"/>
<evidence type="ECO:0000313" key="2">
    <source>
        <dbReference type="Proteomes" id="UP000239156"/>
    </source>
</evidence>
<dbReference type="VEuPathDB" id="FungiDB:PSHT_06159"/>